<protein>
    <submittedName>
        <fullName evidence="1">Uncharacterized protein</fullName>
    </submittedName>
</protein>
<gene>
    <name evidence="1" type="ORF">muut_120</name>
</gene>
<sequence length="105" mass="12290">MRTLALYIDPHSIREMRDVQQDYEFYPEICERYETMLSSVEDPDTSETGVSHLLWMLNEIQDGCNGMSETKRHRWLGYIQGVMVMKNLITVDDERNATRPVFNGA</sequence>
<keyword evidence="2" id="KW-1185">Reference proteome</keyword>
<proteinExistence type="predicted"/>
<evidence type="ECO:0000313" key="2">
    <source>
        <dbReference type="Proteomes" id="UP000465124"/>
    </source>
</evidence>
<dbReference type="Proteomes" id="UP000465124">
    <property type="component" value="Segment"/>
</dbReference>
<organism evidence="1 2">
    <name type="scientific">Escherichia phage muut</name>
    <dbReference type="NCBI Taxonomy" id="2696426"/>
    <lineage>
        <taxon>Viruses</taxon>
        <taxon>Duplodnaviria</taxon>
        <taxon>Heunggongvirae</taxon>
        <taxon>Uroviricota</taxon>
        <taxon>Caudoviricetes</taxon>
        <taxon>Stephanstirmvirinae</taxon>
        <taxon>Justusliebigvirus</taxon>
        <taxon>Justusliebigvirus muut</taxon>
    </lineage>
</organism>
<reference evidence="2" key="1">
    <citation type="submission" date="2019-12" db="EMBL/GenBank/DDBJ databases">
        <authorList>
            <person name="Olsen N.S."/>
            <person name="Junco L.M.F."/>
            <person name="Kot W."/>
            <person name="Hansen L.H."/>
        </authorList>
    </citation>
    <scope>NUCLEOTIDE SEQUENCE [LARGE SCALE GENOMIC DNA]</scope>
</reference>
<accession>A0A6B9WK55</accession>
<name>A0A6B9WK55_9CAUD</name>
<dbReference type="EMBL" id="MN850573">
    <property type="protein sequence ID" value="QHR65917.1"/>
    <property type="molecule type" value="Genomic_DNA"/>
</dbReference>
<evidence type="ECO:0000313" key="1">
    <source>
        <dbReference type="EMBL" id="QHR65917.1"/>
    </source>
</evidence>